<accession>A0A0F7VBG7</accession>
<feature type="compositionally biased region" description="Low complexity" evidence="2">
    <location>
        <begin position="453"/>
        <end position="465"/>
    </location>
</feature>
<feature type="region of interest" description="Disordered" evidence="2">
    <location>
        <begin position="436"/>
        <end position="512"/>
    </location>
</feature>
<feature type="compositionally biased region" description="Low complexity" evidence="2">
    <location>
        <begin position="269"/>
        <end position="280"/>
    </location>
</feature>
<proteinExistence type="predicted"/>
<feature type="compositionally biased region" description="Polar residues" evidence="2">
    <location>
        <begin position="564"/>
        <end position="573"/>
    </location>
</feature>
<feature type="compositionally biased region" description="Polar residues" evidence="2">
    <location>
        <begin position="888"/>
        <end position="898"/>
    </location>
</feature>
<evidence type="ECO:0000256" key="2">
    <source>
        <dbReference type="SAM" id="MobiDB-lite"/>
    </source>
</evidence>
<feature type="compositionally biased region" description="Basic and acidic residues" evidence="2">
    <location>
        <begin position="577"/>
        <end position="592"/>
    </location>
</feature>
<reference evidence="3" key="1">
    <citation type="journal article" date="2015" name="PLoS ONE">
        <title>Comprehensive Evaluation of Toxoplasma gondii VEG and Neospora caninum LIV Genomes with Tachyzoite Stage Transcriptome and Proteome Defines Novel Transcript Features.</title>
        <authorList>
            <person name="Ramaprasad A."/>
            <person name="Mourier T."/>
            <person name="Naeem R."/>
            <person name="Malas T.B."/>
            <person name="Moussa E."/>
            <person name="Panigrahi A."/>
            <person name="Vermont S.J."/>
            <person name="Otto T.D."/>
            <person name="Wastling J."/>
            <person name="Pain A."/>
        </authorList>
    </citation>
    <scope>NUCLEOTIDE SEQUENCE</scope>
    <source>
        <strain evidence="3">VEG</strain>
    </source>
</reference>
<gene>
    <name evidence="3" type="ORF">BN1205_001720</name>
</gene>
<feature type="compositionally biased region" description="Basic and acidic residues" evidence="2">
    <location>
        <begin position="495"/>
        <end position="505"/>
    </location>
</feature>
<evidence type="ECO:0000256" key="1">
    <source>
        <dbReference type="SAM" id="Coils"/>
    </source>
</evidence>
<feature type="compositionally biased region" description="Polar residues" evidence="2">
    <location>
        <begin position="872"/>
        <end position="881"/>
    </location>
</feature>
<feature type="compositionally biased region" description="Low complexity" evidence="2">
    <location>
        <begin position="749"/>
        <end position="771"/>
    </location>
</feature>
<feature type="coiled-coil region" evidence="1">
    <location>
        <begin position="369"/>
        <end position="396"/>
    </location>
</feature>
<feature type="compositionally biased region" description="Low complexity" evidence="2">
    <location>
        <begin position="793"/>
        <end position="807"/>
    </location>
</feature>
<dbReference type="EMBL" id="LN714502">
    <property type="protein sequence ID" value="CEL78621.1"/>
    <property type="molecule type" value="Genomic_DNA"/>
</dbReference>
<feature type="region of interest" description="Disordered" evidence="2">
    <location>
        <begin position="611"/>
        <end position="650"/>
    </location>
</feature>
<keyword evidence="1" id="KW-0175">Coiled coil</keyword>
<feature type="region of interest" description="Disordered" evidence="2">
    <location>
        <begin position="50"/>
        <end position="109"/>
    </location>
</feature>
<feature type="compositionally biased region" description="Basic and acidic residues" evidence="2">
    <location>
        <begin position="74"/>
        <end position="84"/>
    </location>
</feature>
<feature type="compositionally biased region" description="Polar residues" evidence="2">
    <location>
        <begin position="85"/>
        <end position="105"/>
    </location>
</feature>
<feature type="compositionally biased region" description="Low complexity" evidence="2">
    <location>
        <begin position="225"/>
        <end position="237"/>
    </location>
</feature>
<name>A0A0F7VBG7_TOXGV</name>
<feature type="compositionally biased region" description="Polar residues" evidence="2">
    <location>
        <begin position="846"/>
        <end position="865"/>
    </location>
</feature>
<feature type="compositionally biased region" description="Basic and acidic residues" evidence="2">
    <location>
        <begin position="208"/>
        <end position="224"/>
    </location>
</feature>
<feature type="compositionally biased region" description="Low complexity" evidence="2">
    <location>
        <begin position="59"/>
        <end position="70"/>
    </location>
</feature>
<feature type="compositionally biased region" description="Polar residues" evidence="2">
    <location>
        <begin position="772"/>
        <end position="789"/>
    </location>
</feature>
<feature type="region of interest" description="Disordered" evidence="2">
    <location>
        <begin position="561"/>
        <end position="592"/>
    </location>
</feature>
<sequence>MMFRWLPQWFGSVTILLVTTVWLGRFRSQPRAQHRIVAWWQSCQPQLQSAVASHAPNPSAASDESSDSGSYALGRREQHQEESTTHGGSSVASGDCQRPSTNSCTEADRGVISPEDQLVLLHQRRMRLKNMLKTLRCRWSSEEKFLKQKMQKQKSVSSERAETDVLREMKKRYRQAVGDRRRRMQDLQVEITSVEDEEKRLRATITSQRRDTAAYDPTQQDRPRTSTASTSAVAAASPPHRPSQHSGVSQGSHTGDSVTRQGSTADSLPGGPSSSSAAGQAPGGQPAGSSRLMKTEDKLAVVTAKKGVLKQKLKHLLRVWGTESGYLAFRMKPLGLYTQASIARATFRGPSASGSEIAANLRRRYRELLPEKEKSMDQLRWQIRALEEQEDQLRDELWEANFPVAGEELQQRTTGEPSAPLLPEPITSHHSQDMIATGAIPPYPHSQQPVPQASSSTASSTTSMSGDPLLLHGANSRHMPPKSPPPYTLPAPHPSRQEDSPRADRFTLGTGSRSCLPPSCTWQRLAPTLSSTEPVDAQLNALWPPARSPIVARAAAASPGHWSSEVTGRSTSYPPRPLEHHTAAYSTRESHSESEIPLELVDFILSHSTPTATSSVDATAPRQKAVPSSSGSWSPPYSPPPIISPTEQAETSYSWHLQPLSALAPSASASALSASVASSSMPWVGGPQQQPSFRSHEPESDTPLEQGSSVDMAGAIHPGVSSPRSPVYSPPYILFPHEQERATYWWHHSSSSSSMGRGSSSASSRPSGPSSTAWPTTSQLSQPSFQSSGAPGHGLSLSGDPSGSLKPQELSQSPVWPPAAGIILPSGSEPSTSARRIHFQEPSVHPYSQSSSVQLQTMSIQTPGATSGPWLASTSSSQRSTGAERRFQLSTPPTGSSP</sequence>
<evidence type="ECO:0000313" key="3">
    <source>
        <dbReference type="EMBL" id="CEL78621.1"/>
    </source>
</evidence>
<feature type="region of interest" description="Disordered" evidence="2">
    <location>
        <begin position="679"/>
        <end position="723"/>
    </location>
</feature>
<dbReference type="AlphaFoldDB" id="A0A0F7VBG7"/>
<feature type="region of interest" description="Disordered" evidence="2">
    <location>
        <begin position="749"/>
        <end position="898"/>
    </location>
</feature>
<feature type="compositionally biased region" description="Polar residues" evidence="2">
    <location>
        <begin position="244"/>
        <end position="266"/>
    </location>
</feature>
<feature type="compositionally biased region" description="Pro residues" evidence="2">
    <location>
        <begin position="481"/>
        <end position="493"/>
    </location>
</feature>
<protein>
    <submittedName>
        <fullName evidence="3">Uncharacterized protein</fullName>
    </submittedName>
</protein>
<organism evidence="3">
    <name type="scientific">Toxoplasma gondii (strain ATCC 50861 / VEG)</name>
    <dbReference type="NCBI Taxonomy" id="432359"/>
    <lineage>
        <taxon>Eukaryota</taxon>
        <taxon>Sar</taxon>
        <taxon>Alveolata</taxon>
        <taxon>Apicomplexa</taxon>
        <taxon>Conoidasida</taxon>
        <taxon>Coccidia</taxon>
        <taxon>Eucoccidiorida</taxon>
        <taxon>Eimeriorina</taxon>
        <taxon>Sarcocystidae</taxon>
        <taxon>Toxoplasma</taxon>
    </lineage>
</organism>
<feature type="region of interest" description="Disordered" evidence="2">
    <location>
        <begin position="201"/>
        <end position="294"/>
    </location>
</feature>